<dbReference type="AlphaFoldDB" id="A0A1J4JYM4"/>
<keyword evidence="3" id="KW-1185">Reference proteome</keyword>
<dbReference type="OrthoDB" id="10510615at2759"/>
<name>A0A1J4JYM4_9EUKA</name>
<evidence type="ECO:0000259" key="1">
    <source>
        <dbReference type="Pfam" id="PF12246"/>
    </source>
</evidence>
<dbReference type="VEuPathDB" id="TrichDB:TRFO_29005"/>
<dbReference type="RefSeq" id="XP_068356712.1">
    <property type="nucleotide sequence ID" value="XM_068506511.1"/>
</dbReference>
<dbReference type="SUPFAM" id="SSF88723">
    <property type="entry name" value="PIN domain-like"/>
    <property type="match status" value="1"/>
</dbReference>
<reference evidence="2" key="1">
    <citation type="submission" date="2016-10" db="EMBL/GenBank/DDBJ databases">
        <authorList>
            <person name="Benchimol M."/>
            <person name="Almeida L.G."/>
            <person name="Vasconcelos A.T."/>
            <person name="Perreira-Neves A."/>
            <person name="Rosa I.A."/>
            <person name="Tasca T."/>
            <person name="Bogo M.R."/>
            <person name="de Souza W."/>
        </authorList>
    </citation>
    <scope>NUCLEOTIDE SEQUENCE [LARGE SCALE GENOMIC DNA]</scope>
    <source>
        <strain evidence="2">K</strain>
    </source>
</reference>
<accession>A0A1J4JYM4</accession>
<dbReference type="GeneID" id="94841215"/>
<feature type="domain" description="Post-transcriptional regulator MKT1 C-terminal" evidence="1">
    <location>
        <begin position="348"/>
        <end position="542"/>
    </location>
</feature>
<dbReference type="InterPro" id="IPR022039">
    <property type="entry name" value="MKT1_C"/>
</dbReference>
<evidence type="ECO:0000313" key="3">
    <source>
        <dbReference type="Proteomes" id="UP000179807"/>
    </source>
</evidence>
<dbReference type="Proteomes" id="UP000179807">
    <property type="component" value="Unassembled WGS sequence"/>
</dbReference>
<dbReference type="EMBL" id="MLAK01000822">
    <property type="protein sequence ID" value="OHT03576.1"/>
    <property type="molecule type" value="Genomic_DNA"/>
</dbReference>
<evidence type="ECO:0000313" key="2">
    <source>
        <dbReference type="EMBL" id="OHT03576.1"/>
    </source>
</evidence>
<organism evidence="2 3">
    <name type="scientific">Tritrichomonas foetus</name>
    <dbReference type="NCBI Taxonomy" id="1144522"/>
    <lineage>
        <taxon>Eukaryota</taxon>
        <taxon>Metamonada</taxon>
        <taxon>Parabasalia</taxon>
        <taxon>Tritrichomonadida</taxon>
        <taxon>Tritrichomonadidae</taxon>
        <taxon>Tritrichomonas</taxon>
    </lineage>
</organism>
<dbReference type="InterPro" id="IPR029060">
    <property type="entry name" value="PIN-like_dom_sf"/>
</dbReference>
<comment type="caution">
    <text evidence="2">The sequence shown here is derived from an EMBL/GenBank/DDBJ whole genome shotgun (WGS) entry which is preliminary data.</text>
</comment>
<sequence length="573" mass="64916">MLTFRSSSNALIHIPMYVAPLMPMKTIFHLGIDFSHFFNLYLSRFNNSTTVIPDMLNCLSSTVKDFRSFNIEPVFVFVGISYHQVDCSHSNLESEIEDLLRRLKVAFVRSPSTGNAQLSALLKLKCVNAIMCSPSIVLRDVSRWIHFIDFKLNKILLLKGSISTMKGIISPRMIYEISAPSFSFDRIMWNLNPPFNDPLAFQNVPDIVIALISSGYIHAPRLATYPQNASRKPLFPLPRNCINHLNILCGIYFSLFLHLSELPFSRILNNPESPPYDEFLPLLLAQNSISEPCQLNNTLISQILAQQNISSTRFTTLFDCLRAVSPPKKAESPEEMTPEFVISESVRRFLTSHEYIAPGGGLSPWGRAILVANTGLDMSSILFIEMVRADAMDSNFDSSFGSVSITDLIERTFSLFPTETEVPEEFCESHLGYFSPAAHIVSHVILSVMKLIICETYISVSKQPDLNELTVILDKLPFTSFKEHSTGILMRFLLESPDEKRKAFIQSVPRKQLKKDVNNAISWWKSLNKATVELKQRSLKPNSRVSNLKNFLVMFECANHFVEKTIDDVLRIL</sequence>
<dbReference type="Pfam" id="PF12246">
    <property type="entry name" value="MKT1_C"/>
    <property type="match status" value="1"/>
</dbReference>
<protein>
    <recommendedName>
        <fullName evidence="1">Post-transcriptional regulator MKT1 C-terminal domain-containing protein</fullName>
    </recommendedName>
</protein>
<proteinExistence type="predicted"/>
<gene>
    <name evidence="2" type="ORF">TRFO_29005</name>
</gene>